<accession>Q97A14</accession>
<keyword evidence="2 5" id="KW-0812">Transmembrane</keyword>
<keyword evidence="3 5" id="KW-1133">Transmembrane helix</keyword>
<proteinExistence type="inferred from homology"/>
<dbReference type="PANTHER" id="PTHR43701:SF5">
    <property type="entry name" value="MEMBRANE TRANSPORTER PROTEIN-RELATED"/>
    <property type="match status" value="1"/>
</dbReference>
<dbReference type="OrthoDB" id="57516at2157"/>
<protein>
    <recommendedName>
        <fullName evidence="5">Probable membrane transporter protein</fullName>
    </recommendedName>
</protein>
<evidence type="ECO:0000256" key="4">
    <source>
        <dbReference type="ARBA" id="ARBA00023136"/>
    </source>
</evidence>
<dbReference type="STRING" id="273116.gene:9381788"/>
<dbReference type="HOGENOM" id="CLU_045498_5_4_2"/>
<dbReference type="EMBL" id="BA000011">
    <property type="protein sequence ID" value="BAB60138.1"/>
    <property type="molecule type" value="Genomic_DNA"/>
</dbReference>
<dbReference type="PaxDb" id="273116-14325213"/>
<dbReference type="eggNOG" id="arCOG02050">
    <property type="taxonomic scope" value="Archaea"/>
</dbReference>
<dbReference type="Proteomes" id="UP000001017">
    <property type="component" value="Chromosome"/>
</dbReference>
<evidence type="ECO:0000313" key="7">
    <source>
        <dbReference type="Proteomes" id="UP000001017"/>
    </source>
</evidence>
<dbReference type="PANTHER" id="PTHR43701">
    <property type="entry name" value="MEMBRANE TRANSPORTER PROTEIN MJ0441-RELATED"/>
    <property type="match status" value="1"/>
</dbReference>
<dbReference type="GO" id="GO:0005886">
    <property type="term" value="C:plasma membrane"/>
    <property type="evidence" value="ECO:0007669"/>
    <property type="project" value="UniProtKB-SubCell"/>
</dbReference>
<dbReference type="GeneID" id="1441107"/>
<keyword evidence="7" id="KW-1185">Reference proteome</keyword>
<evidence type="ECO:0000256" key="3">
    <source>
        <dbReference type="ARBA" id="ARBA00022989"/>
    </source>
</evidence>
<feature type="transmembrane region" description="Helical" evidence="5">
    <location>
        <begin position="202"/>
        <end position="219"/>
    </location>
</feature>
<dbReference type="Pfam" id="PF01925">
    <property type="entry name" value="TauE"/>
    <property type="match status" value="1"/>
</dbReference>
<feature type="transmembrane region" description="Helical" evidence="5">
    <location>
        <begin position="40"/>
        <end position="62"/>
    </location>
</feature>
<feature type="transmembrane region" description="Helical" evidence="5">
    <location>
        <begin position="6"/>
        <end position="28"/>
    </location>
</feature>
<comment type="similarity">
    <text evidence="5">Belongs to the 4-toluene sulfonate uptake permease (TSUP) (TC 2.A.102) family.</text>
</comment>
<evidence type="ECO:0000256" key="5">
    <source>
        <dbReference type="RuleBase" id="RU363041"/>
    </source>
</evidence>
<dbReference type="RefSeq" id="WP_010917225.1">
    <property type="nucleotide sequence ID" value="NC_002689.2"/>
</dbReference>
<dbReference type="InterPro" id="IPR051598">
    <property type="entry name" value="TSUP/Inactive_protease-like"/>
</dbReference>
<sequence>MDILEFILLGILVGALTGITGSSGVVAVVPALSIINRYDVATAIGTSLFIDIVTSSIVFIVYLKNKNVNTSIMLPFAIGSIIGSQAGVRIAVSIPSFILKDVFGSFLLLMGVYSVLRRKKNVTSKNSILGGKCKFLLAFSISIIISLATGLMGASGGIMYLIAMLFIFKEDVRVAVGTATALMIISASSGATGYFFYGRIDLIAGIVIGVTSLISGYFFAKLGNKIKRETVNKVLIVMFFTIGIIQIAY</sequence>
<feature type="transmembrane region" description="Helical" evidence="5">
    <location>
        <begin position="68"/>
        <end position="88"/>
    </location>
</feature>
<dbReference type="PhylomeDB" id="Q97A14"/>
<reference evidence="6 7" key="2">
    <citation type="journal article" date="2000" name="Proc. Natl. Acad. Sci. U.S.A.">
        <title>Archaeal adaptation to higher temperatures revealed by genomic sequence of Thermoplasma volcanium.</title>
        <authorList>
            <person name="Kawashima T."/>
            <person name="Amano N."/>
            <person name="Koike H."/>
            <person name="Makino S."/>
            <person name="Higuchi S."/>
            <person name="Kawashima-Ohya Y."/>
            <person name="Watanabe K."/>
            <person name="Yamazaki M."/>
            <person name="Kanehori K."/>
            <person name="Kawamoto T."/>
            <person name="Nunoshiba T."/>
            <person name="Yamamoto Y."/>
            <person name="Aramaki H."/>
            <person name="Makino K."/>
            <person name="Suzuki M."/>
        </authorList>
    </citation>
    <scope>NUCLEOTIDE SEQUENCE [LARGE SCALE GENOMIC DNA]</scope>
    <source>
        <strain evidence="7">ATCC 51530 / DSM 4299 / JCM 9571 / NBRC 15438 / GSS1</strain>
    </source>
</reference>
<feature type="transmembrane region" description="Helical" evidence="5">
    <location>
        <begin position="231"/>
        <end position="248"/>
    </location>
</feature>
<dbReference type="InterPro" id="IPR002781">
    <property type="entry name" value="TM_pro_TauE-like"/>
</dbReference>
<keyword evidence="4 5" id="KW-0472">Membrane</keyword>
<name>Q97A14_THEVO</name>
<gene>
    <name evidence="6" type="ORF">TVG1019998</name>
</gene>
<feature type="transmembrane region" description="Helical" evidence="5">
    <location>
        <begin position="97"/>
        <end position="116"/>
    </location>
</feature>
<organism evidence="6 7">
    <name type="scientific">Thermoplasma volcanium (strain ATCC 51530 / DSM 4299 / JCM 9571 / NBRC 15438 / GSS1)</name>
    <dbReference type="NCBI Taxonomy" id="273116"/>
    <lineage>
        <taxon>Archaea</taxon>
        <taxon>Methanobacteriati</taxon>
        <taxon>Thermoplasmatota</taxon>
        <taxon>Thermoplasmata</taxon>
        <taxon>Thermoplasmatales</taxon>
        <taxon>Thermoplasmataceae</taxon>
        <taxon>Thermoplasma</taxon>
    </lineage>
</organism>
<evidence type="ECO:0000256" key="2">
    <source>
        <dbReference type="ARBA" id="ARBA00022692"/>
    </source>
</evidence>
<dbReference type="AlphaFoldDB" id="Q97A14"/>
<keyword evidence="5" id="KW-1003">Cell membrane</keyword>
<evidence type="ECO:0000313" key="6">
    <source>
        <dbReference type="EMBL" id="BAB60138.1"/>
    </source>
</evidence>
<feature type="transmembrane region" description="Helical" evidence="5">
    <location>
        <begin position="136"/>
        <end position="162"/>
    </location>
</feature>
<dbReference type="KEGG" id="tvo:TVG1019998"/>
<evidence type="ECO:0000256" key="1">
    <source>
        <dbReference type="ARBA" id="ARBA00004141"/>
    </source>
</evidence>
<comment type="subcellular location">
    <subcellularLocation>
        <location evidence="5">Cell membrane</location>
        <topology evidence="5">Multi-pass membrane protein</topology>
    </subcellularLocation>
    <subcellularLocation>
        <location evidence="1">Membrane</location>
        <topology evidence="1">Multi-pass membrane protein</topology>
    </subcellularLocation>
</comment>
<reference evidence="6 7" key="1">
    <citation type="journal article" date="1999" name="Proc. Jpn. Acad.">
        <title>Determination of the complete genomic DNA sequence of Thermoplasma volvanium GSS1.</title>
        <authorList>
            <person name="Kawashima T."/>
            <person name="Yamamoto Y."/>
            <person name="Aramaki H."/>
            <person name="Nunoshiba T."/>
            <person name="Kawamoto T."/>
            <person name="Watanabe K."/>
            <person name="Yamazaki M."/>
            <person name="Kanehori K."/>
            <person name="Amano N."/>
            <person name="Ohya Y."/>
            <person name="Makino K."/>
            <person name="Suzuki M."/>
        </authorList>
    </citation>
    <scope>NUCLEOTIDE SEQUENCE [LARGE SCALE GENOMIC DNA]</scope>
    <source>
        <strain evidence="7">ATCC 51530 / DSM 4299 / JCM 9571 / NBRC 15438 / GSS1</strain>
    </source>
</reference>